<name>A0A832PKL4_9RHOB</name>
<dbReference type="SUPFAM" id="SSF52540">
    <property type="entry name" value="P-loop containing nucleoside triphosphate hydrolases"/>
    <property type="match status" value="1"/>
</dbReference>
<keyword evidence="3 5" id="KW-0067">ATP-binding</keyword>
<dbReference type="Pfam" id="PF00005">
    <property type="entry name" value="ABC_tran"/>
    <property type="match status" value="1"/>
</dbReference>
<dbReference type="SMART" id="SM00382">
    <property type="entry name" value="AAA"/>
    <property type="match status" value="1"/>
</dbReference>
<dbReference type="InterPro" id="IPR032823">
    <property type="entry name" value="BCA_ABC_TP_C"/>
</dbReference>
<feature type="domain" description="ABC transporter" evidence="4">
    <location>
        <begin position="7"/>
        <end position="241"/>
    </location>
</feature>
<evidence type="ECO:0000259" key="4">
    <source>
        <dbReference type="PROSITE" id="PS50893"/>
    </source>
</evidence>
<gene>
    <name evidence="5" type="ORF">GXX24_01085</name>
</gene>
<proteinExistence type="predicted"/>
<comment type="caution">
    <text evidence="5">The sequence shown here is derived from an EMBL/GenBank/DDBJ whole genome shotgun (WGS) entry which is preliminary data.</text>
</comment>
<evidence type="ECO:0000256" key="1">
    <source>
        <dbReference type="ARBA" id="ARBA00022448"/>
    </source>
</evidence>
<evidence type="ECO:0000313" key="6">
    <source>
        <dbReference type="Proteomes" id="UP000580830"/>
    </source>
</evidence>
<dbReference type="PANTHER" id="PTHR45772">
    <property type="entry name" value="CONSERVED COMPONENT OF ABC TRANSPORTER FOR NATURAL AMINO ACIDS-RELATED"/>
    <property type="match status" value="1"/>
</dbReference>
<evidence type="ECO:0000256" key="2">
    <source>
        <dbReference type="ARBA" id="ARBA00022741"/>
    </source>
</evidence>
<reference evidence="5 6" key="1">
    <citation type="journal article" date="2020" name="Biotechnol. Biofuels">
        <title>New insights from the biogas microbiome by comprehensive genome-resolved metagenomics of nearly 1600 species originating from multiple anaerobic digesters.</title>
        <authorList>
            <person name="Campanaro S."/>
            <person name="Treu L."/>
            <person name="Rodriguez-R L.M."/>
            <person name="Kovalovszki A."/>
            <person name="Ziels R.M."/>
            <person name="Maus I."/>
            <person name="Zhu X."/>
            <person name="Kougias P.G."/>
            <person name="Basile A."/>
            <person name="Luo G."/>
            <person name="Schluter A."/>
            <person name="Konstantinidis K.T."/>
            <person name="Angelidaki I."/>
        </authorList>
    </citation>
    <scope>NUCLEOTIDE SEQUENCE [LARGE SCALE GENOMIC DNA]</scope>
    <source>
        <strain evidence="5">AS04akNAM_125</strain>
    </source>
</reference>
<sequence length="243" mass="26185">MTAAPILEVRDLHKSYGGTSVLKGLDFEVTKGAVLGITGQNGAGKTTLLNIISGLISGTGTVRFEGKPVGGLAPHELARRGIARTFQAATAFPDLTVRENVFCGSYFGSSMGRDEAWDHAARMLDFVGELKGKEDLKPGSFRLFDLRMVMLAIALATRPRLLMLDEPAGGLTPAETEVFMGLIRRINQELGVTIILVEHLMKVIMGLCDELMILHNGNILVSGVPAEVAQDQRVIDVYLGAEH</sequence>
<accession>A0A832PKL4</accession>
<protein>
    <submittedName>
        <fullName evidence="5">ATP-binding cassette domain-containing protein</fullName>
    </submittedName>
</protein>
<keyword evidence="2" id="KW-0547">Nucleotide-binding</keyword>
<dbReference type="GO" id="GO:0005524">
    <property type="term" value="F:ATP binding"/>
    <property type="evidence" value="ECO:0007669"/>
    <property type="project" value="UniProtKB-KW"/>
</dbReference>
<evidence type="ECO:0000256" key="3">
    <source>
        <dbReference type="ARBA" id="ARBA00022840"/>
    </source>
</evidence>
<dbReference type="GO" id="GO:0005886">
    <property type="term" value="C:plasma membrane"/>
    <property type="evidence" value="ECO:0007669"/>
    <property type="project" value="TreeGrafter"/>
</dbReference>
<organism evidence="5 6">
    <name type="scientific">Paracoccus solventivorans</name>
    <dbReference type="NCBI Taxonomy" id="53463"/>
    <lineage>
        <taxon>Bacteria</taxon>
        <taxon>Pseudomonadati</taxon>
        <taxon>Pseudomonadota</taxon>
        <taxon>Alphaproteobacteria</taxon>
        <taxon>Rhodobacterales</taxon>
        <taxon>Paracoccaceae</taxon>
        <taxon>Paracoccus</taxon>
    </lineage>
</organism>
<keyword evidence="1" id="KW-0813">Transport</keyword>
<dbReference type="AlphaFoldDB" id="A0A832PKL4"/>
<dbReference type="EMBL" id="DULP01000017">
    <property type="protein sequence ID" value="HHW32727.1"/>
    <property type="molecule type" value="Genomic_DNA"/>
</dbReference>
<dbReference type="Pfam" id="PF12399">
    <property type="entry name" value="BCA_ABC_TP_C"/>
    <property type="match status" value="1"/>
</dbReference>
<dbReference type="InterPro" id="IPR003593">
    <property type="entry name" value="AAA+_ATPase"/>
</dbReference>
<dbReference type="Proteomes" id="UP000580830">
    <property type="component" value="Unassembled WGS sequence"/>
</dbReference>
<dbReference type="PROSITE" id="PS50893">
    <property type="entry name" value="ABC_TRANSPORTER_2"/>
    <property type="match status" value="1"/>
</dbReference>
<evidence type="ECO:0000313" key="5">
    <source>
        <dbReference type="EMBL" id="HHW32727.1"/>
    </source>
</evidence>
<dbReference type="InterPro" id="IPR051120">
    <property type="entry name" value="ABC_AA/LPS_Transport"/>
</dbReference>
<dbReference type="Gene3D" id="3.40.50.300">
    <property type="entry name" value="P-loop containing nucleotide triphosphate hydrolases"/>
    <property type="match status" value="1"/>
</dbReference>
<dbReference type="InterPro" id="IPR003439">
    <property type="entry name" value="ABC_transporter-like_ATP-bd"/>
</dbReference>
<dbReference type="RefSeq" id="WP_303728900.1">
    <property type="nucleotide sequence ID" value="NZ_DULP01000017.1"/>
</dbReference>
<dbReference type="InterPro" id="IPR027417">
    <property type="entry name" value="P-loop_NTPase"/>
</dbReference>
<dbReference type="GO" id="GO:0016887">
    <property type="term" value="F:ATP hydrolysis activity"/>
    <property type="evidence" value="ECO:0007669"/>
    <property type="project" value="InterPro"/>
</dbReference>